<keyword evidence="2" id="KW-1185">Reference proteome</keyword>
<dbReference type="Proteomes" id="UP001233999">
    <property type="component" value="Unassembled WGS sequence"/>
</dbReference>
<comment type="caution">
    <text evidence="1">The sequence shown here is derived from an EMBL/GenBank/DDBJ whole genome shotgun (WGS) entry which is preliminary data.</text>
</comment>
<reference evidence="1" key="1">
    <citation type="journal article" date="2023" name="IScience">
        <title>Live-bearing cockroach genome reveals convergent evolutionary mechanisms linked to viviparity in insects and beyond.</title>
        <authorList>
            <person name="Fouks B."/>
            <person name="Harrison M.C."/>
            <person name="Mikhailova A.A."/>
            <person name="Marchal E."/>
            <person name="English S."/>
            <person name="Carruthers M."/>
            <person name="Jennings E.C."/>
            <person name="Chiamaka E.L."/>
            <person name="Frigard R.A."/>
            <person name="Pippel M."/>
            <person name="Attardo G.M."/>
            <person name="Benoit J.B."/>
            <person name="Bornberg-Bauer E."/>
            <person name="Tobe S.S."/>
        </authorList>
    </citation>
    <scope>NUCLEOTIDE SEQUENCE</scope>
    <source>
        <strain evidence="1">Stay&amp;Tobe</strain>
    </source>
</reference>
<sequence length="72" mass="7994">SNTLAALKLNVVLTANILSFFTVYPESHRIIKSTLLKELAARGYSVTVVSPIAEEPLPKYEDIIVTEVSYKK</sequence>
<accession>A0AAD8APS0</accession>
<organism evidence="1 2">
    <name type="scientific">Diploptera punctata</name>
    <name type="common">Pacific beetle cockroach</name>
    <dbReference type="NCBI Taxonomy" id="6984"/>
    <lineage>
        <taxon>Eukaryota</taxon>
        <taxon>Metazoa</taxon>
        <taxon>Ecdysozoa</taxon>
        <taxon>Arthropoda</taxon>
        <taxon>Hexapoda</taxon>
        <taxon>Insecta</taxon>
        <taxon>Pterygota</taxon>
        <taxon>Neoptera</taxon>
        <taxon>Polyneoptera</taxon>
        <taxon>Dictyoptera</taxon>
        <taxon>Blattodea</taxon>
        <taxon>Blaberoidea</taxon>
        <taxon>Blaberidae</taxon>
        <taxon>Diplopterinae</taxon>
        <taxon>Diploptera</taxon>
    </lineage>
</organism>
<protein>
    <submittedName>
        <fullName evidence="1">Uncharacterized protein</fullName>
    </submittedName>
</protein>
<feature type="non-terminal residue" evidence="1">
    <location>
        <position position="72"/>
    </location>
</feature>
<evidence type="ECO:0000313" key="1">
    <source>
        <dbReference type="EMBL" id="KAJ9601568.1"/>
    </source>
</evidence>
<reference evidence="1" key="2">
    <citation type="submission" date="2023-05" db="EMBL/GenBank/DDBJ databases">
        <authorList>
            <person name="Fouks B."/>
        </authorList>
    </citation>
    <scope>NUCLEOTIDE SEQUENCE</scope>
    <source>
        <strain evidence="1">Stay&amp;Tobe</strain>
        <tissue evidence="1">Testes</tissue>
    </source>
</reference>
<dbReference type="AlphaFoldDB" id="A0AAD8APS0"/>
<name>A0AAD8APS0_DIPPU</name>
<feature type="non-terminal residue" evidence="1">
    <location>
        <position position="1"/>
    </location>
</feature>
<gene>
    <name evidence="1" type="ORF">L9F63_000311</name>
</gene>
<evidence type="ECO:0000313" key="2">
    <source>
        <dbReference type="Proteomes" id="UP001233999"/>
    </source>
</evidence>
<proteinExistence type="predicted"/>
<dbReference type="EMBL" id="JASPKZ010000012">
    <property type="protein sequence ID" value="KAJ9601568.1"/>
    <property type="molecule type" value="Genomic_DNA"/>
</dbReference>